<reference evidence="2" key="2">
    <citation type="journal article" date="2024" name="Plant">
        <title>Genomic evolution and insights into agronomic trait innovations of Sesamum species.</title>
        <authorList>
            <person name="Miao H."/>
            <person name="Wang L."/>
            <person name="Qu L."/>
            <person name="Liu H."/>
            <person name="Sun Y."/>
            <person name="Le M."/>
            <person name="Wang Q."/>
            <person name="Wei S."/>
            <person name="Zheng Y."/>
            <person name="Lin W."/>
            <person name="Duan Y."/>
            <person name="Cao H."/>
            <person name="Xiong S."/>
            <person name="Wang X."/>
            <person name="Wei L."/>
            <person name="Li C."/>
            <person name="Ma Q."/>
            <person name="Ju M."/>
            <person name="Zhao R."/>
            <person name="Li G."/>
            <person name="Mu C."/>
            <person name="Tian Q."/>
            <person name="Mei H."/>
            <person name="Zhang T."/>
            <person name="Gao T."/>
            <person name="Zhang H."/>
        </authorList>
    </citation>
    <scope>NUCLEOTIDE SEQUENCE</scope>
    <source>
        <strain evidence="2">G02</strain>
    </source>
</reference>
<dbReference type="PANTHER" id="PTHR35307">
    <property type="entry name" value="PROTEIN, PUTATIVE-RELATED"/>
    <property type="match status" value="1"/>
</dbReference>
<dbReference type="PANTHER" id="PTHR35307:SF3">
    <property type="entry name" value="DUF4220 DOMAIN-CONTAINING PROTEIN"/>
    <property type="match status" value="1"/>
</dbReference>
<proteinExistence type="predicted"/>
<protein>
    <submittedName>
        <fullName evidence="2">Uncharacterized protein</fullName>
    </submittedName>
</protein>
<comment type="caution">
    <text evidence="2">The sequence shown here is derived from an EMBL/GenBank/DDBJ whole genome shotgun (WGS) entry which is preliminary data.</text>
</comment>
<dbReference type="EMBL" id="JACGWJ010000022">
    <property type="protein sequence ID" value="KAL0329569.1"/>
    <property type="molecule type" value="Genomic_DNA"/>
</dbReference>
<keyword evidence="1" id="KW-0472">Membrane</keyword>
<feature type="transmembrane region" description="Helical" evidence="1">
    <location>
        <begin position="24"/>
        <end position="44"/>
    </location>
</feature>
<gene>
    <name evidence="2" type="ORF">Sradi_4943600</name>
</gene>
<name>A0AAW2MDD5_SESRA</name>
<accession>A0AAW2MDD5</accession>
<sequence length="102" mass="11002">MGRLGCTVSGTVDDSRFSEPMPWIGLYVVAASAACAIAMALDAFHGFRYRKFWFPCKFFALNATTLTLIGVAVKLSVDLNTSMPRPQDQLANSAVPPSSAQQ</sequence>
<dbReference type="AlphaFoldDB" id="A0AAW2MDD5"/>
<evidence type="ECO:0000256" key="1">
    <source>
        <dbReference type="SAM" id="Phobius"/>
    </source>
</evidence>
<feature type="transmembrane region" description="Helical" evidence="1">
    <location>
        <begin position="56"/>
        <end position="77"/>
    </location>
</feature>
<evidence type="ECO:0000313" key="2">
    <source>
        <dbReference type="EMBL" id="KAL0329569.1"/>
    </source>
</evidence>
<keyword evidence="1" id="KW-0812">Transmembrane</keyword>
<reference evidence="2" key="1">
    <citation type="submission" date="2020-06" db="EMBL/GenBank/DDBJ databases">
        <authorList>
            <person name="Li T."/>
            <person name="Hu X."/>
            <person name="Zhang T."/>
            <person name="Song X."/>
            <person name="Zhang H."/>
            <person name="Dai N."/>
            <person name="Sheng W."/>
            <person name="Hou X."/>
            <person name="Wei L."/>
        </authorList>
    </citation>
    <scope>NUCLEOTIDE SEQUENCE</scope>
    <source>
        <strain evidence="2">G02</strain>
        <tissue evidence="2">Leaf</tissue>
    </source>
</reference>
<dbReference type="PROSITE" id="PS51257">
    <property type="entry name" value="PROKAR_LIPOPROTEIN"/>
    <property type="match status" value="1"/>
</dbReference>
<organism evidence="2">
    <name type="scientific">Sesamum radiatum</name>
    <name type="common">Black benniseed</name>
    <dbReference type="NCBI Taxonomy" id="300843"/>
    <lineage>
        <taxon>Eukaryota</taxon>
        <taxon>Viridiplantae</taxon>
        <taxon>Streptophyta</taxon>
        <taxon>Embryophyta</taxon>
        <taxon>Tracheophyta</taxon>
        <taxon>Spermatophyta</taxon>
        <taxon>Magnoliopsida</taxon>
        <taxon>eudicotyledons</taxon>
        <taxon>Gunneridae</taxon>
        <taxon>Pentapetalae</taxon>
        <taxon>asterids</taxon>
        <taxon>lamiids</taxon>
        <taxon>Lamiales</taxon>
        <taxon>Pedaliaceae</taxon>
        <taxon>Sesamum</taxon>
    </lineage>
</organism>
<keyword evidence="1" id="KW-1133">Transmembrane helix</keyword>